<feature type="domain" description="Gingipain" evidence="2">
    <location>
        <begin position="182"/>
        <end position="247"/>
    </location>
</feature>
<evidence type="ECO:0000259" key="3">
    <source>
        <dbReference type="Pfam" id="PF08126"/>
    </source>
</evidence>
<name>A0A383AUL5_9ZZZZ</name>
<dbReference type="Gene3D" id="3.40.50.10390">
    <property type="entry name" value="Gingipain r, domain 1"/>
    <property type="match status" value="1"/>
</dbReference>
<dbReference type="SUPFAM" id="SSF52129">
    <property type="entry name" value="Caspase-like"/>
    <property type="match status" value="1"/>
</dbReference>
<dbReference type="EMBL" id="UINC01194954">
    <property type="protein sequence ID" value="SVE11301.1"/>
    <property type="molecule type" value="Genomic_DNA"/>
</dbReference>
<dbReference type="Pfam" id="PF08126">
    <property type="entry name" value="Propeptide_C25"/>
    <property type="match status" value="1"/>
</dbReference>
<dbReference type="GO" id="GO:0006508">
    <property type="term" value="P:proteolysis"/>
    <property type="evidence" value="ECO:0007669"/>
    <property type="project" value="InterPro"/>
</dbReference>
<evidence type="ECO:0000313" key="4">
    <source>
        <dbReference type="EMBL" id="SVE11301.1"/>
    </source>
</evidence>
<dbReference type="Pfam" id="PF01364">
    <property type="entry name" value="Peptidase_C25"/>
    <property type="match status" value="1"/>
</dbReference>
<feature type="domain" description="Gingipain propeptide" evidence="3">
    <location>
        <begin position="3"/>
        <end position="138"/>
    </location>
</feature>
<reference evidence="4" key="1">
    <citation type="submission" date="2018-05" db="EMBL/GenBank/DDBJ databases">
        <authorList>
            <person name="Lanie J.A."/>
            <person name="Ng W.-L."/>
            <person name="Kazmierczak K.M."/>
            <person name="Andrzejewski T.M."/>
            <person name="Davidsen T.M."/>
            <person name="Wayne K.J."/>
            <person name="Tettelin H."/>
            <person name="Glass J.I."/>
            <person name="Rusch D."/>
            <person name="Podicherti R."/>
            <person name="Tsui H.-C.T."/>
            <person name="Winkler M.E."/>
        </authorList>
    </citation>
    <scope>NUCLEOTIDE SEQUENCE</scope>
</reference>
<organism evidence="4">
    <name type="scientific">marine metagenome</name>
    <dbReference type="NCBI Taxonomy" id="408172"/>
    <lineage>
        <taxon>unclassified sequences</taxon>
        <taxon>metagenomes</taxon>
        <taxon>ecological metagenomes</taxon>
    </lineage>
</organism>
<accession>A0A383AUL5</accession>
<sequence>NIYKRPTLLNASQVSDPGQPDLPSSSTFIAIDPTKTYSVNVNIVSSQFIDDIEILPKNSWENDAEISFSKGEVYNSEGFYPESIASISEPKVMRELTIVNLTVSPFRYYPQQKRLEEFTEIEIELVETGESDNTTFRPATRSRAFEPLYESLITNYASLDRDDIPFQRPSILYVLPSNIGNLLGTVNVLMDWKRRVGYEVNYISSSNIVNNSNDLKNYIETAYQAWENPPEYVTIIADAEGSYDVPTHF</sequence>
<evidence type="ECO:0008006" key="5">
    <source>
        <dbReference type="Google" id="ProtNLM"/>
    </source>
</evidence>
<proteinExistence type="predicted"/>
<dbReference type="InterPro" id="IPR001769">
    <property type="entry name" value="Gingipain"/>
</dbReference>
<evidence type="ECO:0000259" key="2">
    <source>
        <dbReference type="Pfam" id="PF01364"/>
    </source>
</evidence>
<feature type="non-terminal residue" evidence="4">
    <location>
        <position position="249"/>
    </location>
</feature>
<dbReference type="InterPro" id="IPR029030">
    <property type="entry name" value="Caspase-like_dom_sf"/>
</dbReference>
<protein>
    <recommendedName>
        <fullName evidence="5">Gingipain domain-containing protein</fullName>
    </recommendedName>
</protein>
<dbReference type="GO" id="GO:0004197">
    <property type="term" value="F:cysteine-type endopeptidase activity"/>
    <property type="evidence" value="ECO:0007669"/>
    <property type="project" value="InterPro"/>
</dbReference>
<dbReference type="AlphaFoldDB" id="A0A383AUL5"/>
<dbReference type="InterPro" id="IPR029031">
    <property type="entry name" value="Gingipain_N_sf"/>
</dbReference>
<feature type="non-terminal residue" evidence="4">
    <location>
        <position position="1"/>
    </location>
</feature>
<dbReference type="InterPro" id="IPR038490">
    <property type="entry name" value="Gingipain_propep_sf"/>
</dbReference>
<dbReference type="Gene3D" id="2.60.40.3800">
    <property type="match status" value="1"/>
</dbReference>
<gene>
    <name evidence="4" type="ORF">METZ01_LOCUS464155</name>
</gene>
<evidence type="ECO:0000256" key="1">
    <source>
        <dbReference type="ARBA" id="ARBA00022729"/>
    </source>
</evidence>
<dbReference type="InterPro" id="IPR012600">
    <property type="entry name" value="Propeptide_C25"/>
</dbReference>
<keyword evidence="1" id="KW-0732">Signal</keyword>